<keyword evidence="1" id="KW-0812">Transmembrane</keyword>
<dbReference type="CDD" id="cd02961">
    <property type="entry name" value="PDI_a_family"/>
    <property type="match status" value="1"/>
</dbReference>
<proteinExistence type="predicted"/>
<dbReference type="Pfam" id="PF00085">
    <property type="entry name" value="Thioredoxin"/>
    <property type="match status" value="1"/>
</dbReference>
<dbReference type="EMBL" id="NBCO01000021">
    <property type="protein sequence ID" value="ORC87623.1"/>
    <property type="molecule type" value="Genomic_DNA"/>
</dbReference>
<sequence length="167" mass="18583">MVSIVNARGQKREIRSLLLGIVIAIVMLLGILVITMRIQGGSIDYPTEGPGALIKGVVELDAYNFYSVIGQSTYVLIEFYATWCDYCQRFVPEYTDLSMRVQNDTTLREKVVLAKMDGTRANKANTGFAIAGYPTLYLVPPHQKTGKEYTGSNKADDIFNFLKKSVV</sequence>
<dbReference type="SUPFAM" id="SSF52833">
    <property type="entry name" value="Thioredoxin-like"/>
    <property type="match status" value="1"/>
</dbReference>
<dbReference type="InterPro" id="IPR036249">
    <property type="entry name" value="Thioredoxin-like_sf"/>
</dbReference>
<keyword evidence="1" id="KW-1133">Transmembrane helix</keyword>
<dbReference type="STRING" id="67003.A0A1X0NT33"/>
<dbReference type="VEuPathDB" id="TriTrypDB:TM35_000212290"/>
<dbReference type="Gene3D" id="3.40.30.10">
    <property type="entry name" value="Glutaredoxin"/>
    <property type="match status" value="1"/>
</dbReference>
<dbReference type="OrthoDB" id="427280at2759"/>
<evidence type="ECO:0000259" key="2">
    <source>
        <dbReference type="PROSITE" id="PS51352"/>
    </source>
</evidence>
<organism evidence="3 4">
    <name type="scientific">Trypanosoma theileri</name>
    <dbReference type="NCBI Taxonomy" id="67003"/>
    <lineage>
        <taxon>Eukaryota</taxon>
        <taxon>Discoba</taxon>
        <taxon>Euglenozoa</taxon>
        <taxon>Kinetoplastea</taxon>
        <taxon>Metakinetoplastina</taxon>
        <taxon>Trypanosomatida</taxon>
        <taxon>Trypanosomatidae</taxon>
        <taxon>Trypanosoma</taxon>
    </lineage>
</organism>
<evidence type="ECO:0000313" key="4">
    <source>
        <dbReference type="Proteomes" id="UP000192257"/>
    </source>
</evidence>
<feature type="domain" description="Thioredoxin" evidence="2">
    <location>
        <begin position="38"/>
        <end position="167"/>
    </location>
</feature>
<evidence type="ECO:0000256" key="1">
    <source>
        <dbReference type="SAM" id="Phobius"/>
    </source>
</evidence>
<dbReference type="GO" id="GO:0005783">
    <property type="term" value="C:endoplasmic reticulum"/>
    <property type="evidence" value="ECO:0007669"/>
    <property type="project" value="TreeGrafter"/>
</dbReference>
<evidence type="ECO:0000313" key="3">
    <source>
        <dbReference type="EMBL" id="ORC87623.1"/>
    </source>
</evidence>
<dbReference type="AlphaFoldDB" id="A0A1X0NT33"/>
<accession>A0A1X0NT33</accession>
<comment type="caution">
    <text evidence="3">The sequence shown here is derived from an EMBL/GenBank/DDBJ whole genome shotgun (WGS) entry which is preliminary data.</text>
</comment>
<dbReference type="GeneID" id="39986859"/>
<reference evidence="3 4" key="1">
    <citation type="submission" date="2017-03" db="EMBL/GenBank/DDBJ databases">
        <title>An alternative strategy for trypanosome survival in the mammalian bloodstream revealed through genome and transcriptome analysis of the ubiquitous bovine parasite Trypanosoma (Megatrypanum) theileri.</title>
        <authorList>
            <person name="Kelly S."/>
            <person name="Ivens A."/>
            <person name="Mott A."/>
            <person name="O'Neill E."/>
            <person name="Emms D."/>
            <person name="Macleod O."/>
            <person name="Voorheis P."/>
            <person name="Matthews J."/>
            <person name="Matthews K."/>
            <person name="Carrington M."/>
        </authorList>
    </citation>
    <scope>NUCLEOTIDE SEQUENCE [LARGE SCALE GENOMIC DNA]</scope>
    <source>
        <strain evidence="3">Edinburgh</strain>
    </source>
</reference>
<name>A0A1X0NT33_9TRYP</name>
<dbReference type="Proteomes" id="UP000192257">
    <property type="component" value="Unassembled WGS sequence"/>
</dbReference>
<dbReference type="PANTHER" id="PTHR45672:SF11">
    <property type="entry name" value="PROTEIN DISULFIDE-ISOMERASE C17H9.14C"/>
    <property type="match status" value="1"/>
</dbReference>
<feature type="transmembrane region" description="Helical" evidence="1">
    <location>
        <begin position="17"/>
        <end position="38"/>
    </location>
</feature>
<dbReference type="GO" id="GO:0003756">
    <property type="term" value="F:protein disulfide isomerase activity"/>
    <property type="evidence" value="ECO:0007669"/>
    <property type="project" value="TreeGrafter"/>
</dbReference>
<keyword evidence="4" id="KW-1185">Reference proteome</keyword>
<dbReference type="GO" id="GO:0006457">
    <property type="term" value="P:protein folding"/>
    <property type="evidence" value="ECO:0007669"/>
    <property type="project" value="TreeGrafter"/>
</dbReference>
<keyword evidence="3" id="KW-0413">Isomerase</keyword>
<protein>
    <submittedName>
        <fullName evidence="3">Protein disulfide isomerase</fullName>
    </submittedName>
</protein>
<gene>
    <name evidence="3" type="ORF">TM35_000212290</name>
</gene>
<dbReference type="PANTHER" id="PTHR45672">
    <property type="entry name" value="PROTEIN DISULFIDE-ISOMERASE C17H9.14C-RELATED"/>
    <property type="match status" value="1"/>
</dbReference>
<dbReference type="InterPro" id="IPR051063">
    <property type="entry name" value="PDI"/>
</dbReference>
<dbReference type="RefSeq" id="XP_028881689.1">
    <property type="nucleotide sequence ID" value="XM_029027079.1"/>
</dbReference>
<dbReference type="PROSITE" id="PS51352">
    <property type="entry name" value="THIOREDOXIN_2"/>
    <property type="match status" value="1"/>
</dbReference>
<dbReference type="InterPro" id="IPR013766">
    <property type="entry name" value="Thioredoxin_domain"/>
</dbReference>
<keyword evidence="1" id="KW-0472">Membrane</keyword>